<accession>A0A0E9SVL4</accession>
<dbReference type="EMBL" id="GBXM01063256">
    <property type="protein sequence ID" value="JAH45321.1"/>
    <property type="molecule type" value="Transcribed_RNA"/>
</dbReference>
<organism evidence="1">
    <name type="scientific">Anguilla anguilla</name>
    <name type="common">European freshwater eel</name>
    <name type="synonym">Muraena anguilla</name>
    <dbReference type="NCBI Taxonomy" id="7936"/>
    <lineage>
        <taxon>Eukaryota</taxon>
        <taxon>Metazoa</taxon>
        <taxon>Chordata</taxon>
        <taxon>Craniata</taxon>
        <taxon>Vertebrata</taxon>
        <taxon>Euteleostomi</taxon>
        <taxon>Actinopterygii</taxon>
        <taxon>Neopterygii</taxon>
        <taxon>Teleostei</taxon>
        <taxon>Anguilliformes</taxon>
        <taxon>Anguillidae</taxon>
        <taxon>Anguilla</taxon>
    </lineage>
</organism>
<reference evidence="1" key="1">
    <citation type="submission" date="2014-11" db="EMBL/GenBank/DDBJ databases">
        <authorList>
            <person name="Amaro Gonzalez C."/>
        </authorList>
    </citation>
    <scope>NUCLEOTIDE SEQUENCE</scope>
</reference>
<name>A0A0E9SVL4_ANGAN</name>
<proteinExistence type="predicted"/>
<evidence type="ECO:0000313" key="1">
    <source>
        <dbReference type="EMBL" id="JAH45321.1"/>
    </source>
</evidence>
<reference evidence="1" key="2">
    <citation type="journal article" date="2015" name="Fish Shellfish Immunol.">
        <title>Early steps in the European eel (Anguilla anguilla)-Vibrio vulnificus interaction in the gills: Role of the RtxA13 toxin.</title>
        <authorList>
            <person name="Callol A."/>
            <person name="Pajuelo D."/>
            <person name="Ebbesson L."/>
            <person name="Teles M."/>
            <person name="MacKenzie S."/>
            <person name="Amaro C."/>
        </authorList>
    </citation>
    <scope>NUCLEOTIDE SEQUENCE</scope>
</reference>
<sequence>MPLRCDVDGAHYKYNMYRCSVRVSAVSQLLQVCVNGVSHT</sequence>
<protein>
    <submittedName>
        <fullName evidence="1">Uncharacterized protein</fullName>
    </submittedName>
</protein>
<dbReference type="AlphaFoldDB" id="A0A0E9SVL4"/>